<comment type="caution">
    <text evidence="8">The sequence shown here is derived from an EMBL/GenBank/DDBJ whole genome shotgun (WGS) entry which is preliminary data.</text>
</comment>
<dbReference type="GO" id="GO:0005929">
    <property type="term" value="C:cilium"/>
    <property type="evidence" value="ECO:0007669"/>
    <property type="project" value="UniProtKB-SubCell"/>
</dbReference>
<keyword evidence="3" id="KW-0433">Leucine-rich repeat</keyword>
<feature type="compositionally biased region" description="Basic and acidic residues" evidence="7">
    <location>
        <begin position="48"/>
        <end position="62"/>
    </location>
</feature>
<feature type="region of interest" description="Disordered" evidence="7">
    <location>
        <begin position="570"/>
        <end position="589"/>
    </location>
</feature>
<evidence type="ECO:0000256" key="3">
    <source>
        <dbReference type="ARBA" id="ARBA00022614"/>
    </source>
</evidence>
<evidence type="ECO:0000313" key="9">
    <source>
        <dbReference type="Proteomes" id="UP001186944"/>
    </source>
</evidence>
<feature type="compositionally biased region" description="Basic and acidic residues" evidence="7">
    <location>
        <begin position="574"/>
        <end position="583"/>
    </location>
</feature>
<dbReference type="Pfam" id="PF14580">
    <property type="entry name" value="LRR_9"/>
    <property type="match status" value="1"/>
</dbReference>
<evidence type="ECO:0008006" key="10">
    <source>
        <dbReference type="Google" id="ProtNLM"/>
    </source>
</evidence>
<dbReference type="FunFam" id="3.80.10.10:FF:000331">
    <property type="entry name" value="Dynein assembly factor 1, axonemal homolog"/>
    <property type="match status" value="1"/>
</dbReference>
<keyword evidence="6" id="KW-0966">Cell projection</keyword>
<dbReference type="Gene3D" id="3.80.10.10">
    <property type="entry name" value="Ribonuclease Inhibitor"/>
    <property type="match status" value="2"/>
</dbReference>
<dbReference type="PANTHER" id="PTHR45973">
    <property type="entry name" value="PROTEIN PHOSPHATASE 1 REGULATORY SUBUNIT SDS22-RELATED"/>
    <property type="match status" value="1"/>
</dbReference>
<reference evidence="8" key="1">
    <citation type="submission" date="2019-08" db="EMBL/GenBank/DDBJ databases">
        <title>The improved chromosome-level genome for the pearl oyster Pinctada fucata martensii using PacBio sequencing and Hi-C.</title>
        <authorList>
            <person name="Zheng Z."/>
        </authorList>
    </citation>
    <scope>NUCLEOTIDE SEQUENCE</scope>
    <source>
        <strain evidence="8">ZZ-2019</strain>
        <tissue evidence="8">Adductor muscle</tissue>
    </source>
</reference>
<evidence type="ECO:0000256" key="2">
    <source>
        <dbReference type="ARBA" id="ARBA00006453"/>
    </source>
</evidence>
<feature type="region of interest" description="Disordered" evidence="7">
    <location>
        <begin position="1"/>
        <end position="95"/>
    </location>
</feature>
<comment type="similarity">
    <text evidence="2">Belongs to the DNAAF1 family.</text>
</comment>
<dbReference type="FunFam" id="3.80.10.10:FF:000166">
    <property type="entry name" value="Dynein assembly factor 1, axonemal"/>
    <property type="match status" value="1"/>
</dbReference>
<comment type="subcellular location">
    <subcellularLocation>
        <location evidence="1">Cell projection</location>
        <location evidence="1">Cilium</location>
    </subcellularLocation>
</comment>
<evidence type="ECO:0000256" key="7">
    <source>
        <dbReference type="SAM" id="MobiDB-lite"/>
    </source>
</evidence>
<keyword evidence="4" id="KW-0677">Repeat</keyword>
<sequence>MPLIEEISEVPQKSSSVHMENKVTIEVLDNDTTKLNGQGDSNLVTDPNHNHQNDNDKSESNDNQKSTVSKPVETNENQKNQNQKRESSKGDWPTLTKQMLRQHCKDMKLYLTPALNDVLYLHYKSIFKLENLDEYTGLRCLWLECNGIKKIENLDQQKEMRCLYLQQNIIEKIENLEHMEHLDTLNLSHNMIRHIDNLSGIPKLNTLNLSHNRLSNIDGLQHLVDCEYLSVLDLSHNKIEDPKCLEIFGAMKSLRVLNLMGNGVIRQIKNYRKTIIVKCKHLQYLDDRPVFDKDRACAEAWGEGGVEKEREVRDEWANTERKKIKQSLDAMLKIKKKAEAQRITKELRAKGIEGEVDVDSVDWLTGKYRMVGEEPVEENENTDDPEELVISKAPISEKGIFSTSNDKDNNIDDLPDLEDVDVTQEQLLTEASQTKEIYKPKIEILDDSSDSEEEEESKMSKSLITEISTQKPTQKKVLIEEIDDKPSSFGNRTKKFSDIDESTLAGMPGFSDPSLKAQSEALLCSLGAMSGSEFAKTGKSYDRKKLKNIEEHTKNMTQEEKILDLAANIGSTVRSEDDDKRDWDDSELD</sequence>
<evidence type="ECO:0000256" key="1">
    <source>
        <dbReference type="ARBA" id="ARBA00004138"/>
    </source>
</evidence>
<dbReference type="InterPro" id="IPR032675">
    <property type="entry name" value="LRR_dom_sf"/>
</dbReference>
<feature type="compositionally biased region" description="Acidic residues" evidence="7">
    <location>
        <begin position="446"/>
        <end position="456"/>
    </location>
</feature>
<keyword evidence="9" id="KW-1185">Reference proteome</keyword>
<organism evidence="8 9">
    <name type="scientific">Pinctada imbricata</name>
    <name type="common">Atlantic pearl-oyster</name>
    <name type="synonym">Pinctada martensii</name>
    <dbReference type="NCBI Taxonomy" id="66713"/>
    <lineage>
        <taxon>Eukaryota</taxon>
        <taxon>Metazoa</taxon>
        <taxon>Spiralia</taxon>
        <taxon>Lophotrochozoa</taxon>
        <taxon>Mollusca</taxon>
        <taxon>Bivalvia</taxon>
        <taxon>Autobranchia</taxon>
        <taxon>Pteriomorphia</taxon>
        <taxon>Pterioida</taxon>
        <taxon>Pterioidea</taxon>
        <taxon>Pteriidae</taxon>
        <taxon>Pinctada</taxon>
    </lineage>
</organism>
<dbReference type="EMBL" id="VSWD01000005">
    <property type="protein sequence ID" value="KAK3103168.1"/>
    <property type="molecule type" value="Genomic_DNA"/>
</dbReference>
<protein>
    <recommendedName>
        <fullName evidence="10">Dynein assembly factor 1, axonemal homolog</fullName>
    </recommendedName>
</protein>
<gene>
    <name evidence="8" type="ORF">FSP39_016967</name>
</gene>
<dbReference type="AlphaFoldDB" id="A0AA88YE95"/>
<keyword evidence="5" id="KW-0969">Cilium</keyword>
<dbReference type="InterPro" id="IPR050576">
    <property type="entry name" value="Cilia_flagella_integrity"/>
</dbReference>
<dbReference type="SMART" id="SM00365">
    <property type="entry name" value="LRR_SD22"/>
    <property type="match status" value="4"/>
</dbReference>
<proteinExistence type="inferred from homology"/>
<evidence type="ECO:0000313" key="8">
    <source>
        <dbReference type="EMBL" id="KAK3103168.1"/>
    </source>
</evidence>
<name>A0AA88YE95_PINIB</name>
<dbReference type="Proteomes" id="UP001186944">
    <property type="component" value="Unassembled WGS sequence"/>
</dbReference>
<evidence type="ECO:0000256" key="6">
    <source>
        <dbReference type="ARBA" id="ARBA00023273"/>
    </source>
</evidence>
<dbReference type="PANTHER" id="PTHR45973:SF9">
    <property type="entry name" value="LEUCINE-RICH REPEAT-CONTAINING PROTEIN 46"/>
    <property type="match status" value="1"/>
</dbReference>
<feature type="region of interest" description="Disordered" evidence="7">
    <location>
        <begin position="446"/>
        <end position="470"/>
    </location>
</feature>
<accession>A0AA88YE95</accession>
<feature type="compositionally biased region" description="Polar residues" evidence="7">
    <location>
        <begin position="63"/>
        <end position="75"/>
    </location>
</feature>
<dbReference type="SUPFAM" id="SSF52075">
    <property type="entry name" value="Outer arm dynein light chain 1"/>
    <property type="match status" value="1"/>
</dbReference>
<dbReference type="InterPro" id="IPR001611">
    <property type="entry name" value="Leu-rich_rpt"/>
</dbReference>
<feature type="compositionally biased region" description="Polar residues" evidence="7">
    <location>
        <begin position="33"/>
        <end position="47"/>
    </location>
</feature>
<evidence type="ECO:0000256" key="4">
    <source>
        <dbReference type="ARBA" id="ARBA00022737"/>
    </source>
</evidence>
<dbReference type="PROSITE" id="PS51450">
    <property type="entry name" value="LRR"/>
    <property type="match status" value="5"/>
</dbReference>
<evidence type="ECO:0000256" key="5">
    <source>
        <dbReference type="ARBA" id="ARBA00023069"/>
    </source>
</evidence>